<accession>A0A2P7QX23</accession>
<dbReference type="RefSeq" id="WP_106453490.1">
    <property type="nucleotide sequence ID" value="NZ_PXYH01000011.1"/>
</dbReference>
<keyword evidence="2" id="KW-0408">Iron</keyword>
<organism evidence="7 8">
    <name type="scientific">Zobellella taiwanensis</name>
    <dbReference type="NCBI Taxonomy" id="347535"/>
    <lineage>
        <taxon>Bacteria</taxon>
        <taxon>Pseudomonadati</taxon>
        <taxon>Pseudomonadota</taxon>
        <taxon>Gammaproteobacteria</taxon>
        <taxon>Aeromonadales</taxon>
        <taxon>Aeromonadaceae</taxon>
        <taxon>Zobellella</taxon>
    </lineage>
</organism>
<dbReference type="SUPFAM" id="SSF51182">
    <property type="entry name" value="RmlC-like cupins"/>
    <property type="match status" value="1"/>
</dbReference>
<dbReference type="PANTHER" id="PTHR13903">
    <property type="entry name" value="PIRIN-RELATED"/>
    <property type="match status" value="1"/>
</dbReference>
<dbReference type="Pfam" id="PF05726">
    <property type="entry name" value="Pirin_C"/>
    <property type="match status" value="1"/>
</dbReference>
<dbReference type="AlphaFoldDB" id="A0A2P7QX23"/>
<comment type="cofactor">
    <cofactor evidence="2">
        <name>Fe cation</name>
        <dbReference type="ChEBI" id="CHEBI:24875"/>
    </cofactor>
    <text evidence="2">Binds 1 Fe cation per subunit.</text>
</comment>
<proteinExistence type="inferred from homology"/>
<evidence type="ECO:0000256" key="4">
    <source>
        <dbReference type="SAM" id="MobiDB-lite"/>
    </source>
</evidence>
<dbReference type="InterPro" id="IPR008778">
    <property type="entry name" value="Pirin_C_dom"/>
</dbReference>
<dbReference type="PIRSF" id="PIRSF006232">
    <property type="entry name" value="Pirin"/>
    <property type="match status" value="1"/>
</dbReference>
<sequence length="310" mass="33931">MSNTRWSASFGSSRDCPRVEGERQIQRIAPRLAEVGGIPVARVLPVRERRLIGAWCFLDHAGPADFAPGEPGMRVGSHPHIGLQTFTWMLAGEVLHRDSLGHRQLIRPGQVNLMTAGHGIAHTEESVPGQGRLHAAQLWIALPEADKDTPPRFDHYPRLPAWSQGGVDFTLLIGDYLSHKAPTLSFSPLLGMDLHSPRGATLSLPLRPEFEYGLFVLEGRLALGAANVAENELAYLGLRREQLTLTLAPGARVLLVGGEPLDEDIYIWWNFVGHSRDDIAQALADWNAGAERFGKVEGDDGEPLPAPELP</sequence>
<dbReference type="InterPro" id="IPR012093">
    <property type="entry name" value="Pirin"/>
</dbReference>
<feature type="domain" description="Pirin N-terminal" evidence="5">
    <location>
        <begin position="41"/>
        <end position="140"/>
    </location>
</feature>
<reference evidence="7 8" key="1">
    <citation type="submission" date="2018-03" db="EMBL/GenBank/DDBJ databases">
        <title>The draft genome of Zobellella taiwanensis JCM 13381.</title>
        <authorList>
            <person name="Liu L."/>
            <person name="Li L."/>
            <person name="Wang T."/>
            <person name="Zhang X."/>
            <person name="Liang L."/>
        </authorList>
    </citation>
    <scope>NUCLEOTIDE SEQUENCE [LARGE SCALE GENOMIC DNA]</scope>
    <source>
        <strain evidence="7 8">JCM 13381</strain>
    </source>
</reference>
<dbReference type="GO" id="GO:0046872">
    <property type="term" value="F:metal ion binding"/>
    <property type="evidence" value="ECO:0007669"/>
    <property type="project" value="UniProtKB-KW"/>
</dbReference>
<gene>
    <name evidence="7" type="ORF">C7I36_09550</name>
</gene>
<dbReference type="InterPro" id="IPR011051">
    <property type="entry name" value="RmlC_Cupin_sf"/>
</dbReference>
<comment type="caution">
    <text evidence="7">The sequence shown here is derived from an EMBL/GenBank/DDBJ whole genome shotgun (WGS) entry which is preliminary data.</text>
</comment>
<evidence type="ECO:0000256" key="1">
    <source>
        <dbReference type="ARBA" id="ARBA00008416"/>
    </source>
</evidence>
<evidence type="ECO:0000313" key="8">
    <source>
        <dbReference type="Proteomes" id="UP000242181"/>
    </source>
</evidence>
<feature type="domain" description="Pirin C-terminal" evidence="6">
    <location>
        <begin position="192"/>
        <end position="289"/>
    </location>
</feature>
<dbReference type="Proteomes" id="UP000242181">
    <property type="component" value="Unassembled WGS sequence"/>
</dbReference>
<keyword evidence="8" id="KW-1185">Reference proteome</keyword>
<dbReference type="CDD" id="cd02909">
    <property type="entry name" value="cupin_pirin_N"/>
    <property type="match status" value="1"/>
</dbReference>
<evidence type="ECO:0000313" key="7">
    <source>
        <dbReference type="EMBL" id="PSJ42517.1"/>
    </source>
</evidence>
<dbReference type="Gene3D" id="2.60.120.10">
    <property type="entry name" value="Jelly Rolls"/>
    <property type="match status" value="2"/>
</dbReference>
<evidence type="ECO:0000256" key="2">
    <source>
        <dbReference type="PIRSR" id="PIRSR006232-1"/>
    </source>
</evidence>
<feature type="binding site" evidence="2">
    <location>
        <position position="122"/>
    </location>
    <ligand>
        <name>Fe cation</name>
        <dbReference type="ChEBI" id="CHEBI:24875"/>
    </ligand>
</feature>
<dbReference type="PANTHER" id="PTHR13903:SF8">
    <property type="entry name" value="PIRIN"/>
    <property type="match status" value="1"/>
</dbReference>
<dbReference type="EMBL" id="PXYH01000011">
    <property type="protein sequence ID" value="PSJ42517.1"/>
    <property type="molecule type" value="Genomic_DNA"/>
</dbReference>
<name>A0A2P7QX23_9GAMM</name>
<feature type="binding site" evidence="2">
    <location>
        <position position="80"/>
    </location>
    <ligand>
        <name>Fe cation</name>
        <dbReference type="ChEBI" id="CHEBI:24875"/>
    </ligand>
</feature>
<dbReference type="CDD" id="cd02247">
    <property type="entry name" value="cupin_pirin_C"/>
    <property type="match status" value="1"/>
</dbReference>
<keyword evidence="2" id="KW-0479">Metal-binding</keyword>
<protein>
    <submittedName>
        <fullName evidence="7">Pirin family protein</fullName>
    </submittedName>
</protein>
<evidence type="ECO:0000259" key="6">
    <source>
        <dbReference type="Pfam" id="PF05726"/>
    </source>
</evidence>
<comment type="similarity">
    <text evidence="1 3">Belongs to the pirin family.</text>
</comment>
<feature type="binding site" evidence="2">
    <location>
        <position position="124"/>
    </location>
    <ligand>
        <name>Fe cation</name>
        <dbReference type="ChEBI" id="CHEBI:24875"/>
    </ligand>
</feature>
<feature type="compositionally biased region" description="Polar residues" evidence="4">
    <location>
        <begin position="1"/>
        <end position="12"/>
    </location>
</feature>
<dbReference type="Pfam" id="PF02678">
    <property type="entry name" value="Pirin"/>
    <property type="match status" value="1"/>
</dbReference>
<feature type="region of interest" description="Disordered" evidence="4">
    <location>
        <begin position="1"/>
        <end position="20"/>
    </location>
</feature>
<evidence type="ECO:0000259" key="5">
    <source>
        <dbReference type="Pfam" id="PF02678"/>
    </source>
</evidence>
<feature type="binding site" evidence="2">
    <location>
        <position position="78"/>
    </location>
    <ligand>
        <name>Fe cation</name>
        <dbReference type="ChEBI" id="CHEBI:24875"/>
    </ligand>
</feature>
<dbReference type="InterPro" id="IPR014710">
    <property type="entry name" value="RmlC-like_jellyroll"/>
</dbReference>
<dbReference type="InterPro" id="IPR003829">
    <property type="entry name" value="Pirin_N_dom"/>
</dbReference>
<evidence type="ECO:0000256" key="3">
    <source>
        <dbReference type="RuleBase" id="RU003457"/>
    </source>
</evidence>
<dbReference type="OrthoDB" id="9780903at2"/>